<name>W8D039_9CAUD</name>
<dbReference type="Pfam" id="PF25677">
    <property type="entry name" value="Chimallin_Phikzvirus"/>
    <property type="match status" value="1"/>
</dbReference>
<protein>
    <submittedName>
        <fullName evidence="2">Uncharacterized protein</fullName>
    </submittedName>
</protein>
<feature type="region of interest" description="Disordered" evidence="1">
    <location>
        <begin position="1"/>
        <end position="58"/>
    </location>
</feature>
<evidence type="ECO:0000313" key="2">
    <source>
        <dbReference type="EMBL" id="AGX01744.1"/>
    </source>
</evidence>
<sequence>MGWNSGDSEHGNKDEGEGKRQNPPNPLAQYRQHQSAKKHSQQQPNTQASTPHEEEVVAARHVPQTETNTEAYKGKTAMNDILNMFNPGQPLIQSAAGGDEMGKFIDAGNKFLEANKNRLSMGGKTKWQLIPVPGHLTGFQLDSVVLAAAFTYGDVKFVGAITAVMMGRQQLPKQEVTEGQRRYVFSAVPSDVWTEGFKGSVINQVQKNVGLGADVPVVLFGAVTVPVTFGYSEREVDEVITNLINTAAYSMYDELTQGDHQFKLEDIIPENYEVSGRVTYAPGDDSTVFGEPLRRDLSLQVTTGPAGRKGQVNALEGNRNSNLVQIDGFTDYIYLGPKDGGRRRGGSRARRREVDELDIYALGLNLTKIASNNNFTTEMNLLGLSTVSALMREDCLVKSLRPVGDSADLRDARALEVEQLVEFDPPIPADPSEVEWAELNEAVVQEDSLNVFLHIEKSGLQTRTQRLYLEAADDKHPNHRQARIQLWEAAHRLTGGVIEDYLDEATPFGALEERIILLGHWTDSKGRIRDLRELDRFFMMTHFGLAKNRDLEAIAMWDDACWNRNISEEARLAKMEEIIASVTGSYTITGHAYLVQINPDWLYKLTQAVDKAGLTIPTEGLLQDSVRRGYFDNRFGGSGNYNGNTFNSRGGYGFGR</sequence>
<organism evidence="2 3">
    <name type="scientific">Erwinia phage PhiEaH1</name>
    <dbReference type="NCBI Taxonomy" id="1401669"/>
    <lineage>
        <taxon>Viruses</taxon>
        <taxon>Duplodnaviria</taxon>
        <taxon>Heunggongvirae</taxon>
        <taxon>Uroviricota</taxon>
        <taxon>Caudoviricetes</taxon>
        <taxon>Chimalliviridae</taxon>
        <taxon>Iapetusvirus</taxon>
        <taxon>Iapetusvirus EaH1</taxon>
    </lineage>
</organism>
<accession>W8D039</accession>
<dbReference type="KEGG" id="vg:18500891"/>
<dbReference type="Proteomes" id="UP000204235">
    <property type="component" value="Segment"/>
</dbReference>
<dbReference type="GeneID" id="18500891"/>
<feature type="compositionally biased region" description="Basic and acidic residues" evidence="1">
    <location>
        <begin position="7"/>
        <end position="20"/>
    </location>
</feature>
<reference evidence="2 3" key="1">
    <citation type="journal article" date="2014" name="FEMS Microbiol. Lett.">
        <title>The genome of the Erwinia amylovora phage PhiEaH1 reveals greater diversity and broadens the applicability of phages for the treatment of fire blight.</title>
        <authorList>
            <person name="Meczker K."/>
            <person name="Domotor D."/>
            <person name="Vass J."/>
            <person name="Rakhely G."/>
            <person name="Schneider G."/>
            <person name="Kovacs T."/>
        </authorList>
    </citation>
    <scope>NUCLEOTIDE SEQUENCE [LARGE SCALE GENOMIC DNA]</scope>
</reference>
<dbReference type="InterPro" id="IPR058043">
    <property type="entry name" value="Chimallin"/>
</dbReference>
<dbReference type="RefSeq" id="YP_009010075.1">
    <property type="nucleotide sequence ID" value="NC_023610.1"/>
</dbReference>
<evidence type="ECO:0000256" key="1">
    <source>
        <dbReference type="SAM" id="MobiDB-lite"/>
    </source>
</evidence>
<keyword evidence="3" id="KW-1185">Reference proteome</keyword>
<dbReference type="EMBL" id="KF623294">
    <property type="protein sequence ID" value="AGX01744.1"/>
    <property type="molecule type" value="Genomic_DNA"/>
</dbReference>
<evidence type="ECO:0000313" key="3">
    <source>
        <dbReference type="Proteomes" id="UP000204235"/>
    </source>
</evidence>
<proteinExistence type="predicted"/>